<dbReference type="EMBL" id="KN817557">
    <property type="protein sequence ID" value="KJA21575.1"/>
    <property type="molecule type" value="Genomic_DNA"/>
</dbReference>
<dbReference type="Pfam" id="PF12296">
    <property type="entry name" value="HsbA"/>
    <property type="match status" value="1"/>
</dbReference>
<feature type="chain" id="PRO_5002249049" description="Hydrophobic surface binding protein" evidence="1">
    <location>
        <begin position="21"/>
        <end position="183"/>
    </location>
</feature>
<dbReference type="PANTHER" id="PTHR38123">
    <property type="entry name" value="CELL WALL SERINE-THREONINE-RICH GALACTOMANNOPROTEIN MP1 (AFU_ORTHOLOGUE AFUA_4G03240)"/>
    <property type="match status" value="1"/>
</dbReference>
<dbReference type="InterPro" id="IPR021054">
    <property type="entry name" value="Cell_wall_mannoprotein_1"/>
</dbReference>
<dbReference type="PANTHER" id="PTHR38123:SF1">
    <property type="entry name" value="HYDROPHOBIC SURFACE BINDING PROTEIN"/>
    <property type="match status" value="1"/>
</dbReference>
<name>A0A0D2PNV7_HYPSF</name>
<dbReference type="Gene3D" id="1.20.1280.140">
    <property type="match status" value="1"/>
</dbReference>
<gene>
    <name evidence="2" type="ORF">HYPSUDRAFT_187330</name>
</gene>
<accession>A0A0D2PNV7</accession>
<dbReference type="GO" id="GO:0005576">
    <property type="term" value="C:extracellular region"/>
    <property type="evidence" value="ECO:0007669"/>
    <property type="project" value="TreeGrafter"/>
</dbReference>
<feature type="signal peptide" evidence="1">
    <location>
        <begin position="1"/>
        <end position="20"/>
    </location>
</feature>
<dbReference type="AlphaFoldDB" id="A0A0D2PNV7"/>
<proteinExistence type="predicted"/>
<keyword evidence="3" id="KW-1185">Reference proteome</keyword>
<evidence type="ECO:0008006" key="4">
    <source>
        <dbReference type="Google" id="ProtNLM"/>
    </source>
</evidence>
<reference evidence="3" key="1">
    <citation type="submission" date="2014-04" db="EMBL/GenBank/DDBJ databases">
        <title>Evolutionary Origins and Diversification of the Mycorrhizal Mutualists.</title>
        <authorList>
            <consortium name="DOE Joint Genome Institute"/>
            <consortium name="Mycorrhizal Genomics Consortium"/>
            <person name="Kohler A."/>
            <person name="Kuo A."/>
            <person name="Nagy L.G."/>
            <person name="Floudas D."/>
            <person name="Copeland A."/>
            <person name="Barry K.W."/>
            <person name="Cichocki N."/>
            <person name="Veneault-Fourrey C."/>
            <person name="LaButti K."/>
            <person name="Lindquist E.A."/>
            <person name="Lipzen A."/>
            <person name="Lundell T."/>
            <person name="Morin E."/>
            <person name="Murat C."/>
            <person name="Riley R."/>
            <person name="Ohm R."/>
            <person name="Sun H."/>
            <person name="Tunlid A."/>
            <person name="Henrissat B."/>
            <person name="Grigoriev I.V."/>
            <person name="Hibbett D.S."/>
            <person name="Martin F."/>
        </authorList>
    </citation>
    <scope>NUCLEOTIDE SEQUENCE [LARGE SCALE GENOMIC DNA]</scope>
    <source>
        <strain evidence="3">FD-334 SS-4</strain>
    </source>
</reference>
<dbReference type="OrthoDB" id="3485059at2759"/>
<evidence type="ECO:0000313" key="3">
    <source>
        <dbReference type="Proteomes" id="UP000054270"/>
    </source>
</evidence>
<protein>
    <recommendedName>
        <fullName evidence="4">Hydrophobic surface binding protein</fullName>
    </recommendedName>
</protein>
<keyword evidence="1" id="KW-0732">Signal</keyword>
<evidence type="ECO:0000256" key="1">
    <source>
        <dbReference type="SAM" id="SignalP"/>
    </source>
</evidence>
<evidence type="ECO:0000313" key="2">
    <source>
        <dbReference type="EMBL" id="KJA21575.1"/>
    </source>
</evidence>
<sequence length="183" mass="18526">MVQIKSTFVFLLFATSLSVATPHKRTVAKVEADIATISSSVKNLDDLITAYPATGGTLLGALNIHTAAVSLISSLVTGTSDVTSTGPVSVADGTTIFNAVQAIAPTIGDALTGIVAKKSSFAALPIGGIPALILQDLTLLRGNTTAFSNALIANAPESLVAEDTTLKNNILAAFVPAIAAYSS</sequence>
<organism evidence="2 3">
    <name type="scientific">Hypholoma sublateritium (strain FD-334 SS-4)</name>
    <dbReference type="NCBI Taxonomy" id="945553"/>
    <lineage>
        <taxon>Eukaryota</taxon>
        <taxon>Fungi</taxon>
        <taxon>Dikarya</taxon>
        <taxon>Basidiomycota</taxon>
        <taxon>Agaricomycotina</taxon>
        <taxon>Agaricomycetes</taxon>
        <taxon>Agaricomycetidae</taxon>
        <taxon>Agaricales</taxon>
        <taxon>Agaricineae</taxon>
        <taxon>Strophariaceae</taxon>
        <taxon>Hypholoma</taxon>
    </lineage>
</organism>
<dbReference type="Proteomes" id="UP000054270">
    <property type="component" value="Unassembled WGS sequence"/>
</dbReference>
<dbReference type="OMA" id="VNQRIAP"/>